<dbReference type="PANTHER" id="PTHR35526:SF3">
    <property type="entry name" value="ANTI-SIGMA-F FACTOR RSBW"/>
    <property type="match status" value="1"/>
</dbReference>
<dbReference type="Gene3D" id="3.30.565.10">
    <property type="entry name" value="Histidine kinase-like ATPase, C-terminal domain"/>
    <property type="match status" value="1"/>
</dbReference>
<feature type="domain" description="Histidine kinase/HSP90-like ATPase" evidence="2">
    <location>
        <begin position="12"/>
        <end position="135"/>
    </location>
</feature>
<evidence type="ECO:0000313" key="4">
    <source>
        <dbReference type="Proteomes" id="UP001217838"/>
    </source>
</evidence>
<gene>
    <name evidence="3" type="ORF">POL58_48590</name>
</gene>
<dbReference type="RefSeq" id="WP_272011052.1">
    <property type="nucleotide sequence ID" value="NZ_JAQNDN010000028.1"/>
</dbReference>
<dbReference type="Proteomes" id="UP001217838">
    <property type="component" value="Unassembled WGS sequence"/>
</dbReference>
<reference evidence="3 4" key="1">
    <citation type="submission" date="2022-11" db="EMBL/GenBank/DDBJ databases">
        <title>Minimal conservation of predation-associated metabolite biosynthetic gene clusters underscores biosynthetic potential of Myxococcota including descriptions for ten novel species: Archangium lansinium sp. nov., Myxococcus landrumus sp. nov., Nannocystis bai.</title>
        <authorList>
            <person name="Ahearne A."/>
            <person name="Stevens C."/>
            <person name="Dowd S."/>
        </authorList>
    </citation>
    <scope>NUCLEOTIDE SEQUENCE [LARGE SCALE GENOMIC DNA]</scope>
    <source>
        <strain evidence="3 4">NCELM</strain>
    </source>
</reference>
<dbReference type="InterPro" id="IPR003594">
    <property type="entry name" value="HATPase_dom"/>
</dbReference>
<evidence type="ECO:0000313" key="3">
    <source>
        <dbReference type="EMBL" id="MDC0675682.1"/>
    </source>
</evidence>
<name>A0ABT5BRS2_9BACT</name>
<keyword evidence="1" id="KW-0418">Kinase</keyword>
<dbReference type="InterPro" id="IPR036890">
    <property type="entry name" value="HATPase_C_sf"/>
</dbReference>
<dbReference type="SUPFAM" id="SSF55874">
    <property type="entry name" value="ATPase domain of HSP90 chaperone/DNA topoisomerase II/histidine kinase"/>
    <property type="match status" value="1"/>
</dbReference>
<evidence type="ECO:0000259" key="2">
    <source>
        <dbReference type="Pfam" id="PF13581"/>
    </source>
</evidence>
<accession>A0ABT5BRS2</accession>
<dbReference type="Pfam" id="PF13581">
    <property type="entry name" value="HATPase_c_2"/>
    <property type="match status" value="1"/>
</dbReference>
<dbReference type="InterPro" id="IPR050267">
    <property type="entry name" value="Anti-sigma-factor_SerPK"/>
</dbReference>
<protein>
    <submittedName>
        <fullName evidence="3">ATP-binding protein</fullName>
    </submittedName>
</protein>
<dbReference type="EMBL" id="JAQNDN010000028">
    <property type="protein sequence ID" value="MDC0675682.1"/>
    <property type="molecule type" value="Genomic_DNA"/>
</dbReference>
<organism evidence="3 4">
    <name type="scientific">Nannocystis radixulma</name>
    <dbReference type="NCBI Taxonomy" id="2995305"/>
    <lineage>
        <taxon>Bacteria</taxon>
        <taxon>Pseudomonadati</taxon>
        <taxon>Myxococcota</taxon>
        <taxon>Polyangia</taxon>
        <taxon>Nannocystales</taxon>
        <taxon>Nannocystaceae</taxon>
        <taxon>Nannocystis</taxon>
    </lineage>
</organism>
<dbReference type="PANTHER" id="PTHR35526">
    <property type="entry name" value="ANTI-SIGMA-F FACTOR RSBW-RELATED"/>
    <property type="match status" value="1"/>
</dbReference>
<evidence type="ECO:0000256" key="1">
    <source>
        <dbReference type="ARBA" id="ARBA00022527"/>
    </source>
</evidence>
<keyword evidence="3" id="KW-0067">ATP-binding</keyword>
<dbReference type="GO" id="GO:0005524">
    <property type="term" value="F:ATP binding"/>
    <property type="evidence" value="ECO:0007669"/>
    <property type="project" value="UniProtKB-KW"/>
</dbReference>
<sequence length="164" mass="17731">MTGITRLRLAISSRRTAVEGLQTTVDAFLRRHGLGDEARRRVEVAVGEAVGNAIVHGHREDPRKQVRLAVELDGRQLLVRVHDDGAGFDGPRSADPRAPERRFAPGGRGFLLMRQAMDEVHHRPRPGGGTTVTMRAFLSAGDIVATSTSGRGGSRAVACPWPAR</sequence>
<dbReference type="CDD" id="cd16936">
    <property type="entry name" value="HATPase_RsbW-like"/>
    <property type="match status" value="1"/>
</dbReference>
<keyword evidence="4" id="KW-1185">Reference proteome</keyword>
<keyword evidence="3" id="KW-0547">Nucleotide-binding</keyword>
<comment type="caution">
    <text evidence="3">The sequence shown here is derived from an EMBL/GenBank/DDBJ whole genome shotgun (WGS) entry which is preliminary data.</text>
</comment>
<proteinExistence type="predicted"/>
<keyword evidence="1" id="KW-0808">Transferase</keyword>
<keyword evidence="1" id="KW-0723">Serine/threonine-protein kinase</keyword>